<proteinExistence type="inferred from homology"/>
<sequence>MAATEATNPCLERLSGLDSIVLNQRVSDRKGNKYAVLSGEDILFDVIEEAQESGVFSGGNRRAFHMEGLDSTGEKVFSFRRPSMWLSDKIVLSMNDAVTSVVRMKPTALTPCFSINDAQDCPAYFVKGKLCTNASSYQLQTISKSTIGSIQKKHRGWRNELLSRNDDYVISFPADLAVHFKLAVIGACVLIDFRFHEYRRR</sequence>
<dbReference type="AlphaFoldDB" id="A0AAD7Z0J7"/>
<dbReference type="Pfam" id="PF03803">
    <property type="entry name" value="Scramblase"/>
    <property type="match status" value="1"/>
</dbReference>
<dbReference type="EMBL" id="JARGEI010000002">
    <property type="protein sequence ID" value="KAJ8735188.1"/>
    <property type="molecule type" value="Genomic_DNA"/>
</dbReference>
<gene>
    <name evidence="3" type="ORF">PYW07_006808</name>
</gene>
<comment type="function">
    <text evidence="2">May mediate accelerated ATP-independent bidirectional transbilayer migration of phospholipids upon binding calcium ions that results in a loss of phospholipid asymmetry in the plasma membrane.</text>
</comment>
<comment type="cofactor">
    <cofactor evidence="2">
        <name>Ca(2+)</name>
        <dbReference type="ChEBI" id="CHEBI:29108"/>
    </cofactor>
</comment>
<reference evidence="3" key="1">
    <citation type="submission" date="2023-03" db="EMBL/GenBank/DDBJ databases">
        <title>Chromosome-level genomes of two armyworms, Mythimna separata and Mythimna loreyi, provide insights into the biosynthesis and reception of sex pheromones.</title>
        <authorList>
            <person name="Zhao H."/>
        </authorList>
    </citation>
    <scope>NUCLEOTIDE SEQUENCE</scope>
    <source>
        <strain evidence="3">BeijingLab</strain>
        <tissue evidence="3">Pupa</tissue>
    </source>
</reference>
<dbReference type="GO" id="GO:0017128">
    <property type="term" value="F:phospholipid scramblase activity"/>
    <property type="evidence" value="ECO:0007669"/>
    <property type="project" value="InterPro"/>
</dbReference>
<keyword evidence="4" id="KW-1185">Reference proteome</keyword>
<dbReference type="InterPro" id="IPR005552">
    <property type="entry name" value="Scramblase"/>
</dbReference>
<keyword evidence="2" id="KW-0564">Palmitate</keyword>
<comment type="caution">
    <text evidence="3">The sequence shown here is derived from an EMBL/GenBank/DDBJ whole genome shotgun (WGS) entry which is preliminary data.</text>
</comment>
<evidence type="ECO:0000313" key="3">
    <source>
        <dbReference type="EMBL" id="KAJ8735188.1"/>
    </source>
</evidence>
<dbReference type="PANTHER" id="PTHR23248:SF9">
    <property type="entry name" value="PHOSPHOLIPID SCRAMBLASE"/>
    <property type="match status" value="1"/>
</dbReference>
<evidence type="ECO:0000313" key="4">
    <source>
        <dbReference type="Proteomes" id="UP001231518"/>
    </source>
</evidence>
<evidence type="ECO:0000256" key="2">
    <source>
        <dbReference type="RuleBase" id="RU363116"/>
    </source>
</evidence>
<protein>
    <recommendedName>
        <fullName evidence="2">Phospholipid scramblase</fullName>
    </recommendedName>
</protein>
<organism evidence="3 4">
    <name type="scientific">Mythimna separata</name>
    <name type="common">Oriental armyworm</name>
    <name type="synonym">Pseudaletia separata</name>
    <dbReference type="NCBI Taxonomy" id="271217"/>
    <lineage>
        <taxon>Eukaryota</taxon>
        <taxon>Metazoa</taxon>
        <taxon>Ecdysozoa</taxon>
        <taxon>Arthropoda</taxon>
        <taxon>Hexapoda</taxon>
        <taxon>Insecta</taxon>
        <taxon>Pterygota</taxon>
        <taxon>Neoptera</taxon>
        <taxon>Endopterygota</taxon>
        <taxon>Lepidoptera</taxon>
        <taxon>Glossata</taxon>
        <taxon>Ditrysia</taxon>
        <taxon>Noctuoidea</taxon>
        <taxon>Noctuidae</taxon>
        <taxon>Noctuinae</taxon>
        <taxon>Hadenini</taxon>
        <taxon>Mythimna</taxon>
    </lineage>
</organism>
<dbReference type="PANTHER" id="PTHR23248">
    <property type="entry name" value="PHOSPHOLIPID SCRAMBLASE-RELATED"/>
    <property type="match status" value="1"/>
</dbReference>
<dbReference type="GO" id="GO:0005886">
    <property type="term" value="C:plasma membrane"/>
    <property type="evidence" value="ECO:0007669"/>
    <property type="project" value="TreeGrafter"/>
</dbReference>
<keyword evidence="2" id="KW-0449">Lipoprotein</keyword>
<keyword evidence="2" id="KW-0106">Calcium</keyword>
<name>A0AAD7Z0J7_MYTSE</name>
<dbReference type="Proteomes" id="UP001231518">
    <property type="component" value="Chromosome 2"/>
</dbReference>
<evidence type="ECO:0000256" key="1">
    <source>
        <dbReference type="ARBA" id="ARBA00005350"/>
    </source>
</evidence>
<accession>A0AAD7Z0J7</accession>
<comment type="similarity">
    <text evidence="1 2">Belongs to the phospholipid scramblase family.</text>
</comment>